<evidence type="ECO:0000313" key="2">
    <source>
        <dbReference type="Proteomes" id="UP000828390"/>
    </source>
</evidence>
<reference evidence="1" key="2">
    <citation type="submission" date="2020-11" db="EMBL/GenBank/DDBJ databases">
        <authorList>
            <person name="McCartney M.A."/>
            <person name="Auch B."/>
            <person name="Kono T."/>
            <person name="Mallez S."/>
            <person name="Becker A."/>
            <person name="Gohl D.M."/>
            <person name="Silverstein K.A.T."/>
            <person name="Koren S."/>
            <person name="Bechman K.B."/>
            <person name="Herman A."/>
            <person name="Abrahante J.E."/>
            <person name="Garbe J."/>
        </authorList>
    </citation>
    <scope>NUCLEOTIDE SEQUENCE</scope>
    <source>
        <strain evidence="1">Duluth1</strain>
        <tissue evidence="1">Whole animal</tissue>
    </source>
</reference>
<evidence type="ECO:0000313" key="1">
    <source>
        <dbReference type="EMBL" id="KAH3692214.1"/>
    </source>
</evidence>
<comment type="caution">
    <text evidence="1">The sequence shown here is derived from an EMBL/GenBank/DDBJ whole genome shotgun (WGS) entry which is preliminary data.</text>
</comment>
<sequence length="56" mass="6565">MYETRTTEQAVAEMKKFKFTILGISEPRWTGCGYKRLTYGDTLLLTEHKYAARIMD</sequence>
<dbReference type="EMBL" id="JAIWYP010000024">
    <property type="protein sequence ID" value="KAH3692214.1"/>
    <property type="molecule type" value="Genomic_DNA"/>
</dbReference>
<proteinExistence type="predicted"/>
<protein>
    <submittedName>
        <fullName evidence="1">Uncharacterized protein</fullName>
    </submittedName>
</protein>
<reference evidence="1" key="1">
    <citation type="journal article" date="2019" name="bioRxiv">
        <title>The Genome of the Zebra Mussel, Dreissena polymorpha: A Resource for Invasive Species Research.</title>
        <authorList>
            <person name="McCartney M.A."/>
            <person name="Auch B."/>
            <person name="Kono T."/>
            <person name="Mallez S."/>
            <person name="Zhang Y."/>
            <person name="Obille A."/>
            <person name="Becker A."/>
            <person name="Abrahante J.E."/>
            <person name="Garbe J."/>
            <person name="Badalamenti J.P."/>
            <person name="Herman A."/>
            <person name="Mangelson H."/>
            <person name="Liachko I."/>
            <person name="Sullivan S."/>
            <person name="Sone E.D."/>
            <person name="Koren S."/>
            <person name="Silverstein K.A.T."/>
            <person name="Beckman K.B."/>
            <person name="Gohl D.M."/>
        </authorList>
    </citation>
    <scope>NUCLEOTIDE SEQUENCE</scope>
    <source>
        <strain evidence="1">Duluth1</strain>
        <tissue evidence="1">Whole animal</tissue>
    </source>
</reference>
<dbReference type="Proteomes" id="UP000828390">
    <property type="component" value="Unassembled WGS sequence"/>
</dbReference>
<keyword evidence="2" id="KW-1185">Reference proteome</keyword>
<organism evidence="1 2">
    <name type="scientific">Dreissena polymorpha</name>
    <name type="common">Zebra mussel</name>
    <name type="synonym">Mytilus polymorpha</name>
    <dbReference type="NCBI Taxonomy" id="45954"/>
    <lineage>
        <taxon>Eukaryota</taxon>
        <taxon>Metazoa</taxon>
        <taxon>Spiralia</taxon>
        <taxon>Lophotrochozoa</taxon>
        <taxon>Mollusca</taxon>
        <taxon>Bivalvia</taxon>
        <taxon>Autobranchia</taxon>
        <taxon>Heteroconchia</taxon>
        <taxon>Euheterodonta</taxon>
        <taxon>Imparidentia</taxon>
        <taxon>Neoheterodontei</taxon>
        <taxon>Myida</taxon>
        <taxon>Dreissenoidea</taxon>
        <taxon>Dreissenidae</taxon>
        <taxon>Dreissena</taxon>
    </lineage>
</organism>
<name>A0A9D3Y5F1_DREPO</name>
<dbReference type="AlphaFoldDB" id="A0A9D3Y5F1"/>
<gene>
    <name evidence="1" type="ORF">DPMN_191570</name>
</gene>
<accession>A0A9D3Y5F1</accession>